<organism evidence="1 2">
    <name type="scientific">Collinsella intestinalis</name>
    <dbReference type="NCBI Taxonomy" id="147207"/>
    <lineage>
        <taxon>Bacteria</taxon>
        <taxon>Bacillati</taxon>
        <taxon>Actinomycetota</taxon>
        <taxon>Coriobacteriia</taxon>
        <taxon>Coriobacteriales</taxon>
        <taxon>Coriobacteriaceae</taxon>
        <taxon>Collinsella</taxon>
    </lineage>
</organism>
<reference evidence="1 2" key="1">
    <citation type="submission" date="2019-10" db="EMBL/GenBank/DDBJ databases">
        <authorList>
            <person name="Wolf R A."/>
        </authorList>
    </citation>
    <scope>NUCLEOTIDE SEQUENCE [LARGE SCALE GENOMIC DNA]</scope>
    <source>
        <strain evidence="1">Collinsella_intestinalis_DSM_13632</strain>
    </source>
</reference>
<dbReference type="AlphaFoldDB" id="A0A5K1IU43"/>
<evidence type="ECO:0000313" key="2">
    <source>
        <dbReference type="Proteomes" id="UP000405524"/>
    </source>
</evidence>
<name>A0A5K1IU43_9ACTN</name>
<evidence type="ECO:0008006" key="3">
    <source>
        <dbReference type="Google" id="ProtNLM"/>
    </source>
</evidence>
<dbReference type="InterPro" id="IPR021254">
    <property type="entry name" value="DUF2806"/>
</dbReference>
<gene>
    <name evidence="1" type="ORF">JKKLCJKK_00508</name>
</gene>
<sequence length="317" mass="34469">MLGGVNASLRGSLDASLLKTGDINIGIDGCAIGDPSKSGVIGSMCRAFKVRNELKAHTLEIDWDIESARRIKREYPSWSDERCLMEARGYRLTDAQAKNLADIASRAIHDVDAKGVSPKPLDPEKSDLIVEGAKGAYSEEIKALWAALLSRELESESCCSVRTLKKLKELDSGQASLFSRMCTYCAGGHVLDGGMIQVIPLVFKYKDGTTYNGGDLSYSELVELERIGLIKLNATTYFEAGQSPLLRIGDLTYVIAHPENRISIGDIVLTSCGEEISALCQLGSADGLLDLLIERMAEQDAFLVEMPDRFAVNKVSV</sequence>
<accession>A0A5K1IU43</accession>
<protein>
    <recommendedName>
        <fullName evidence="3">DUF2806 domain-containing protein</fullName>
    </recommendedName>
</protein>
<dbReference type="Pfam" id="PF10987">
    <property type="entry name" value="DUF2806"/>
    <property type="match status" value="1"/>
</dbReference>
<dbReference type="EMBL" id="CABWIC010000007">
    <property type="protein sequence ID" value="VWL92213.1"/>
    <property type="molecule type" value="Genomic_DNA"/>
</dbReference>
<dbReference type="Proteomes" id="UP000405524">
    <property type="component" value="Unassembled WGS sequence"/>
</dbReference>
<evidence type="ECO:0000313" key="1">
    <source>
        <dbReference type="EMBL" id="VWL92213.1"/>
    </source>
</evidence>
<proteinExistence type="predicted"/>